<dbReference type="InterPro" id="IPR002073">
    <property type="entry name" value="PDEase_catalytic_dom"/>
</dbReference>
<feature type="transmembrane region" description="Helical" evidence="7">
    <location>
        <begin position="69"/>
        <end position="90"/>
    </location>
</feature>
<dbReference type="Proteomes" id="UP000507536">
    <property type="component" value="Chromosome 14"/>
</dbReference>
<evidence type="ECO:0000256" key="2">
    <source>
        <dbReference type="ARBA" id="ARBA00022801"/>
    </source>
</evidence>
<dbReference type="Pfam" id="PF00233">
    <property type="entry name" value="PDEase_I"/>
    <property type="match status" value="1"/>
</dbReference>
<proteinExistence type="inferred from homology"/>
<protein>
    <recommendedName>
        <fullName evidence="6">Phosphodiesterase</fullName>
        <ecNumber evidence="6">3.1.4.-</ecNumber>
    </recommendedName>
</protein>
<dbReference type="InterPro" id="IPR023174">
    <property type="entry name" value="PDEase_CS"/>
</dbReference>
<dbReference type="PANTHER" id="PTHR11347">
    <property type="entry name" value="CYCLIC NUCLEOTIDE PHOSPHODIESTERASE"/>
    <property type="match status" value="1"/>
</dbReference>
<reference evidence="9 10" key="1">
    <citation type="submission" date="2016-08" db="EMBL/GenBank/DDBJ databases">
        <authorList>
            <consortium name="Pathogen Informatics"/>
        </authorList>
    </citation>
    <scope>NUCLEOTIDE SEQUENCE [LARGE SCALE GENOMIC DNA]</scope>
    <source>
        <strain evidence="9 10">DS</strain>
    </source>
</reference>
<feature type="binding site" evidence="5">
    <location>
        <position position="549"/>
    </location>
    <ligand>
        <name>Zn(2+)</name>
        <dbReference type="ChEBI" id="CHEBI:29105"/>
        <label>1</label>
    </ligand>
</feature>
<name>A0A1C6YN44_PLACE</name>
<keyword evidence="7" id="KW-1133">Transmembrane helix</keyword>
<dbReference type="PROSITE" id="PS51845">
    <property type="entry name" value="PDEASE_I_2"/>
    <property type="match status" value="1"/>
</dbReference>
<feature type="binding site" evidence="4">
    <location>
        <position position="549"/>
    </location>
    <ligand>
        <name>AMP</name>
        <dbReference type="ChEBI" id="CHEBI:456215"/>
    </ligand>
</feature>
<feature type="binding site" evidence="4">
    <location>
        <position position="658"/>
    </location>
    <ligand>
        <name>AMP</name>
        <dbReference type="ChEBI" id="CHEBI:456215"/>
    </ligand>
</feature>
<feature type="transmembrane region" description="Helical" evidence="7">
    <location>
        <begin position="102"/>
        <end position="122"/>
    </location>
</feature>
<organism evidence="9 10">
    <name type="scientific">Plasmodium chabaudi adami</name>
    <dbReference type="NCBI Taxonomy" id="5826"/>
    <lineage>
        <taxon>Eukaryota</taxon>
        <taxon>Sar</taxon>
        <taxon>Alveolata</taxon>
        <taxon>Apicomplexa</taxon>
        <taxon>Aconoidasida</taxon>
        <taxon>Haemosporida</taxon>
        <taxon>Plasmodiidae</taxon>
        <taxon>Plasmodium</taxon>
        <taxon>Plasmodium (Vinckeia)</taxon>
    </lineage>
</organism>
<comment type="cofactor">
    <cofactor evidence="6">
        <name>a divalent metal cation</name>
        <dbReference type="ChEBI" id="CHEBI:60240"/>
    </cofactor>
    <text evidence="6">Binds 2 divalent metal cations per subunit. Site 1 may preferentially bind zinc ions, while site 2 has a preference for magnesium and/or manganese ions.</text>
</comment>
<evidence type="ECO:0000313" key="10">
    <source>
        <dbReference type="Proteomes" id="UP000507536"/>
    </source>
</evidence>
<evidence type="ECO:0000256" key="1">
    <source>
        <dbReference type="ARBA" id="ARBA00022723"/>
    </source>
</evidence>
<keyword evidence="7" id="KW-0812">Transmembrane</keyword>
<dbReference type="Gene3D" id="1.10.1300.10">
    <property type="entry name" value="3'5'-cyclic nucleotide phosphodiesterase, catalytic domain"/>
    <property type="match status" value="1"/>
</dbReference>
<accession>A0A1C6YN44</accession>
<dbReference type="EC" id="3.1.4.-" evidence="6"/>
<dbReference type="InterPro" id="IPR023088">
    <property type="entry name" value="PDEase"/>
</dbReference>
<comment type="similarity">
    <text evidence="6">Belongs to the cyclic nucleotide phosphodiesterase family.</text>
</comment>
<dbReference type="SUPFAM" id="SSF109604">
    <property type="entry name" value="HD-domain/PDEase-like"/>
    <property type="match status" value="1"/>
</dbReference>
<dbReference type="AlphaFoldDB" id="A0A1C6YN44"/>
<evidence type="ECO:0000256" key="6">
    <source>
        <dbReference type="RuleBase" id="RU363067"/>
    </source>
</evidence>
<dbReference type="PROSITE" id="PS00126">
    <property type="entry name" value="PDEASE_I_1"/>
    <property type="match status" value="1"/>
</dbReference>
<gene>
    <name evidence="9" type="primary">PDEgamma</name>
    <name evidence="9" type="ORF">PCHDS_000441900</name>
</gene>
<evidence type="ECO:0000256" key="7">
    <source>
        <dbReference type="SAM" id="Phobius"/>
    </source>
</evidence>
<feature type="active site" description="Proton donor" evidence="3">
    <location>
        <position position="508"/>
    </location>
</feature>
<feature type="binding site" evidence="4">
    <location>
        <position position="710"/>
    </location>
    <ligand>
        <name>AMP</name>
        <dbReference type="ChEBI" id="CHEBI:456215"/>
    </ligand>
</feature>
<feature type="transmembrane region" description="Helical" evidence="7">
    <location>
        <begin position="241"/>
        <end position="260"/>
    </location>
</feature>
<evidence type="ECO:0000256" key="3">
    <source>
        <dbReference type="PIRSR" id="PIRSR623088-1"/>
    </source>
</evidence>
<dbReference type="CDD" id="cd00077">
    <property type="entry name" value="HDc"/>
    <property type="match status" value="1"/>
</dbReference>
<feature type="binding site" evidence="5">
    <location>
        <position position="658"/>
    </location>
    <ligand>
        <name>Zn(2+)</name>
        <dbReference type="ChEBI" id="CHEBI:29105"/>
        <label>1</label>
    </ligand>
</feature>
<sequence>MKHLFKNKLFNKKGKHGNNDAIKKAFSLFSVPSNENERIINFWPLKFKEKDEENLYIIKLCDNMYSKKYVILVSHLISLLLMYSICLIVGNMNNLFSVLKMAYIFLHTFTAINIILILILHATHYIEMFKSIKGGIFIFYIMMIFTIWCSWLFILFNDLKDLLPVVVNVNNFLYATYANNKINIVLYFFAYLPIFYLITIIPCRICYSCAFDILFFIMKVAIYSVYYLITLKSYILTDNIFMIISALAGSLFIFIIRYIIEIQRRLSFHSWNKQTKQIIQLKKTLREEKQKLSTTNIEEIYNLINDSIGNYYNENKKQKESNWSIVNNLEKVLNILKEDNLFSPDLKTINKKSYNHIYGYIMDLKKHKEIINDKIESKEDRETESESYCADECPDESKEGSQIESIFESISDVKPKRKSDLAYASSYEEKENKILKYDFNMNMDKEIIDIDTWNTKFLDRKTPNCDAFIKIGYILLNKYYTSNQNIPIKTLYSMLYEMKKGYNDVPYHNSIHAAMVTKHCSILITSLDTVNILKDNEMAAFLISALGHDIGHFGRTNMFLKNCSNFLSIIYNDKSILENYHCSYLFSILSKEEHNIFKNEDLKILTNLRQQIIEVILATDMSKHIKILAQFRIKSIKIKSYIEKNIVLCLKMIIKAADLSHNCVDWSEHYLWVKRLVNEFYLEGDDLSERGFELNPLFDRKVHNNFIQIQRTFLRELVVPLINSLKTLDTSTITQLMLNQVRRNYSKWAKIEKDETKKAKYLNELLADVPNSWKNAYMPNFSIYKL</sequence>
<keyword evidence="2 6" id="KW-0378">Hydrolase</keyword>
<dbReference type="PRINTS" id="PR00387">
    <property type="entry name" value="PDIESTERASE1"/>
</dbReference>
<keyword evidence="1 5" id="KW-0479">Metal-binding</keyword>
<dbReference type="GO" id="GO:0046872">
    <property type="term" value="F:metal ion binding"/>
    <property type="evidence" value="ECO:0007669"/>
    <property type="project" value="UniProtKB-KW"/>
</dbReference>
<dbReference type="InterPro" id="IPR036971">
    <property type="entry name" value="PDEase_catalytic_dom_sf"/>
</dbReference>
<dbReference type="GO" id="GO:0004114">
    <property type="term" value="F:3',5'-cyclic-nucleotide phosphodiesterase activity"/>
    <property type="evidence" value="ECO:0007669"/>
    <property type="project" value="InterPro"/>
</dbReference>
<feature type="transmembrane region" description="Helical" evidence="7">
    <location>
        <begin position="184"/>
        <end position="203"/>
    </location>
</feature>
<feature type="binding site" evidence="4">
    <location>
        <begin position="508"/>
        <end position="512"/>
    </location>
    <ligand>
        <name>AMP</name>
        <dbReference type="ChEBI" id="CHEBI:456215"/>
    </ligand>
</feature>
<dbReference type="GO" id="GO:0007165">
    <property type="term" value="P:signal transduction"/>
    <property type="evidence" value="ECO:0007669"/>
    <property type="project" value="InterPro"/>
</dbReference>
<feature type="domain" description="PDEase" evidence="8">
    <location>
        <begin position="427"/>
        <end position="755"/>
    </location>
</feature>
<keyword evidence="7" id="KW-0472">Membrane</keyword>
<evidence type="ECO:0000259" key="8">
    <source>
        <dbReference type="PROSITE" id="PS51845"/>
    </source>
</evidence>
<feature type="transmembrane region" description="Helical" evidence="7">
    <location>
        <begin position="134"/>
        <end position="156"/>
    </location>
</feature>
<feature type="binding site" evidence="5">
    <location>
        <position position="549"/>
    </location>
    <ligand>
        <name>Zn(2+)</name>
        <dbReference type="ChEBI" id="CHEBI:29105"/>
        <label>2</label>
    </ligand>
</feature>
<evidence type="ECO:0000313" key="9">
    <source>
        <dbReference type="EMBL" id="SCM24786.1"/>
    </source>
</evidence>
<dbReference type="EMBL" id="LT608194">
    <property type="protein sequence ID" value="SCM24786.1"/>
    <property type="molecule type" value="Genomic_DNA"/>
</dbReference>
<dbReference type="SMART" id="SM00471">
    <property type="entry name" value="HDc"/>
    <property type="match status" value="1"/>
</dbReference>
<feature type="transmembrane region" description="Helical" evidence="7">
    <location>
        <begin position="210"/>
        <end position="229"/>
    </location>
</feature>
<feature type="binding site" evidence="5">
    <location>
        <position position="548"/>
    </location>
    <ligand>
        <name>Zn(2+)</name>
        <dbReference type="ChEBI" id="CHEBI:29105"/>
        <label>1</label>
    </ligand>
</feature>
<dbReference type="InterPro" id="IPR003607">
    <property type="entry name" value="HD/PDEase_dom"/>
</dbReference>
<evidence type="ECO:0000256" key="4">
    <source>
        <dbReference type="PIRSR" id="PIRSR623088-2"/>
    </source>
</evidence>
<feature type="binding site" evidence="5">
    <location>
        <position position="512"/>
    </location>
    <ligand>
        <name>Zn(2+)</name>
        <dbReference type="ChEBI" id="CHEBI:29105"/>
        <label>1</label>
    </ligand>
</feature>
<evidence type="ECO:0000256" key="5">
    <source>
        <dbReference type="PIRSR" id="PIRSR623088-3"/>
    </source>
</evidence>